<proteinExistence type="predicted"/>
<gene>
    <name evidence="1" type="ORF">BD324DRAFT_627226</name>
</gene>
<name>A0A1Y1UFN8_9TREE</name>
<protein>
    <submittedName>
        <fullName evidence="1">Uncharacterized protein</fullName>
    </submittedName>
</protein>
<dbReference type="AlphaFoldDB" id="A0A1Y1UFN8"/>
<keyword evidence="2" id="KW-1185">Reference proteome</keyword>
<dbReference type="PANTHER" id="PTHR38696:SF1">
    <property type="entry name" value="MEDIATOR OF RNA POLYMERASE II TRANSCRIPTION SUBUNIT 13"/>
    <property type="match status" value="1"/>
</dbReference>
<dbReference type="PANTHER" id="PTHR38696">
    <property type="entry name" value="MEDIATOR OF RNA POLYMERASE II TRANSCRIPTION SUBUNIT 13"/>
    <property type="match status" value="1"/>
</dbReference>
<dbReference type="EMBL" id="NBSH01000007">
    <property type="protein sequence ID" value="ORX36809.1"/>
    <property type="molecule type" value="Genomic_DNA"/>
</dbReference>
<organism evidence="1 2">
    <name type="scientific">Kockovaella imperatae</name>
    <dbReference type="NCBI Taxonomy" id="4999"/>
    <lineage>
        <taxon>Eukaryota</taxon>
        <taxon>Fungi</taxon>
        <taxon>Dikarya</taxon>
        <taxon>Basidiomycota</taxon>
        <taxon>Agaricomycotina</taxon>
        <taxon>Tremellomycetes</taxon>
        <taxon>Tremellales</taxon>
        <taxon>Cuniculitremaceae</taxon>
        <taxon>Kockovaella</taxon>
    </lineage>
</organism>
<evidence type="ECO:0000313" key="2">
    <source>
        <dbReference type="Proteomes" id="UP000193218"/>
    </source>
</evidence>
<dbReference type="Proteomes" id="UP000193218">
    <property type="component" value="Unassembled WGS sequence"/>
</dbReference>
<comment type="caution">
    <text evidence="1">The sequence shown here is derived from an EMBL/GenBank/DDBJ whole genome shotgun (WGS) entry which is preliminary data.</text>
</comment>
<dbReference type="InParanoid" id="A0A1Y1UFN8"/>
<evidence type="ECO:0000313" key="1">
    <source>
        <dbReference type="EMBL" id="ORX36809.1"/>
    </source>
</evidence>
<dbReference type="RefSeq" id="XP_021870878.1">
    <property type="nucleotide sequence ID" value="XM_022015979.1"/>
</dbReference>
<dbReference type="GeneID" id="33557788"/>
<sequence>MCIAIFLGQIENLVVPQRGDIVRAVDTAIARTWTQGVQKKGVYEGEGWEWKLSGRPWYGRGDEGTHSRRLVAGILYELCVRGWHLLVSAGLTKKEWDKDTLMFKAGPPVQRYIFPLSFHESDKIRIIDSPNLQVTQAIVQAIQNSWVLGIQQQKQRCTHSYQIKLRGQPWYTSDGLMINQARKLMMGILKALDAHGFELLASVDMNIGPGGDSHITDIDTWFFANKL</sequence>
<accession>A0A1Y1UFN8</accession>
<reference evidence="1 2" key="1">
    <citation type="submission" date="2017-03" db="EMBL/GenBank/DDBJ databases">
        <title>Widespread Adenine N6-methylation of Active Genes in Fungi.</title>
        <authorList>
            <consortium name="DOE Joint Genome Institute"/>
            <person name="Mondo S.J."/>
            <person name="Dannebaum R.O."/>
            <person name="Kuo R.C."/>
            <person name="Louie K.B."/>
            <person name="Bewick A.J."/>
            <person name="Labutti K."/>
            <person name="Haridas S."/>
            <person name="Kuo A."/>
            <person name="Salamov A."/>
            <person name="Ahrendt S.R."/>
            <person name="Lau R."/>
            <person name="Bowen B.P."/>
            <person name="Lipzen A."/>
            <person name="Sullivan W."/>
            <person name="Andreopoulos W.B."/>
            <person name="Clum A."/>
            <person name="Lindquist E."/>
            <person name="Daum C."/>
            <person name="Northen T.R."/>
            <person name="Ramamoorthy G."/>
            <person name="Schmitz R.J."/>
            <person name="Gryganskyi A."/>
            <person name="Culley D."/>
            <person name="Magnuson J."/>
            <person name="James T.Y."/>
            <person name="O'Malley M.A."/>
            <person name="Stajich J.E."/>
            <person name="Spatafora J.W."/>
            <person name="Visel A."/>
            <person name="Grigoriev I.V."/>
        </authorList>
    </citation>
    <scope>NUCLEOTIDE SEQUENCE [LARGE SCALE GENOMIC DNA]</scope>
    <source>
        <strain evidence="1 2">NRRL Y-17943</strain>
    </source>
</reference>
<dbReference type="OrthoDB" id="58379at2759"/>